<accession>A0A1M5YGH2</accession>
<evidence type="ECO:0000313" key="2">
    <source>
        <dbReference type="Proteomes" id="UP000184268"/>
    </source>
</evidence>
<dbReference type="RefSeq" id="WP_067660526.1">
    <property type="nucleotide sequence ID" value="NZ_FQXG01000007.1"/>
</dbReference>
<name>A0A1M5YGH2_9GAMM</name>
<organism evidence="1 2">
    <name type="scientific">Ferrimonas marina</name>
    <dbReference type="NCBI Taxonomy" id="299255"/>
    <lineage>
        <taxon>Bacteria</taxon>
        <taxon>Pseudomonadati</taxon>
        <taxon>Pseudomonadota</taxon>
        <taxon>Gammaproteobacteria</taxon>
        <taxon>Alteromonadales</taxon>
        <taxon>Ferrimonadaceae</taxon>
        <taxon>Ferrimonas</taxon>
    </lineage>
</organism>
<dbReference type="EMBL" id="FQXG01000007">
    <property type="protein sequence ID" value="SHI11171.1"/>
    <property type="molecule type" value="Genomic_DNA"/>
</dbReference>
<dbReference type="Proteomes" id="UP000184268">
    <property type="component" value="Unassembled WGS sequence"/>
</dbReference>
<dbReference type="AlphaFoldDB" id="A0A1M5YGH2"/>
<reference evidence="1 2" key="1">
    <citation type="submission" date="2016-11" db="EMBL/GenBank/DDBJ databases">
        <authorList>
            <person name="Jaros S."/>
            <person name="Januszkiewicz K."/>
            <person name="Wedrychowicz H."/>
        </authorList>
    </citation>
    <scope>NUCLEOTIDE SEQUENCE [LARGE SCALE GENOMIC DNA]</scope>
    <source>
        <strain evidence="1 2">DSM 16917</strain>
    </source>
</reference>
<gene>
    <name evidence="1" type="ORF">SAMN02745129_4224</name>
</gene>
<evidence type="ECO:0000313" key="1">
    <source>
        <dbReference type="EMBL" id="SHI11171.1"/>
    </source>
</evidence>
<sequence length="142" mass="15734">MTLRNTLSQRWSAARTGEQLAKQLRQDPMVPGLFQGATSLVQFAEILATLVHTSEPALLEEPLDELQMMRILACGFQGAVLKGLQGETLNQAEMLLISLSQHYATKPLGESVAPLQQQVLMLFDKWSEVQRAQRASQRNMGG</sequence>
<proteinExistence type="predicted"/>
<protein>
    <submittedName>
        <fullName evidence="1">Uncharacterized protein</fullName>
    </submittedName>
</protein>
<keyword evidence="2" id="KW-1185">Reference proteome</keyword>